<sequence>MVGPGFALDRTITRAQVEARLPVLEELAQRAIDTGEVPGLAIAVVLGDETIFLKGFGHREVGKPDIVDADTVFQVASLSKAVTSTVVATLVSEGLVDWDSRIRDLDPAFQLLDAYPTSQVTVRDFLNHRSGLPGSAGNDLEDIGYGRDEILHRLRLVPPSSSFRAGYSYSNFGFTEGAIAAAKPTGRHWNVVARDKLFGPLGMTSTSTTHDDFLARGNRAALHVRADGAWAARIDRNADPQAPAGGVSSNVGDLAKWVRLEIGNGMFEGQQLVSATALAQTHVPLTARGNNPVSGGASFYGLGWNVEYGRHGLVWGHAGAFSVGAQTLVWIHPKAKLGIVLLTNAFPTGVPEGLADSFADLVFDGSIGKEWLKEWGVAYRDMFAVGIAANKAAHGKIPIHATAPLTLAAYTGRYANAYVGQAVVNEAKGTLSLSVGPGGARTYPLSHFDRDLFLYFPDAETPDNPAAIRFTIDSNGKASQMIVESLNSNGLGTLERAEE</sequence>
<gene>
    <name evidence="3" type="ORF">ACFQ4G_19185</name>
</gene>
<dbReference type="InterPro" id="IPR012338">
    <property type="entry name" value="Beta-lactam/transpept-like"/>
</dbReference>
<feature type="domain" description="Peptidase S12 Pab87-related C-terminal" evidence="2">
    <location>
        <begin position="401"/>
        <end position="484"/>
    </location>
</feature>
<keyword evidence="3" id="KW-0378">Hydrolase</keyword>
<dbReference type="RefSeq" id="WP_238205081.1">
    <property type="nucleotide sequence ID" value="NZ_JBHTND010000036.1"/>
</dbReference>
<evidence type="ECO:0000259" key="2">
    <source>
        <dbReference type="Pfam" id="PF11954"/>
    </source>
</evidence>
<dbReference type="EMBL" id="JBHTND010000036">
    <property type="protein sequence ID" value="MFD1303695.1"/>
    <property type="molecule type" value="Genomic_DNA"/>
</dbReference>
<dbReference type="InterPro" id="IPR021860">
    <property type="entry name" value="Peptidase_S12_Pab87-rel_C"/>
</dbReference>
<dbReference type="InterPro" id="IPR050491">
    <property type="entry name" value="AmpC-like"/>
</dbReference>
<feature type="domain" description="Beta-lactamase-related" evidence="1">
    <location>
        <begin position="26"/>
        <end position="353"/>
    </location>
</feature>
<name>A0ABW3X3I1_9HYPH</name>
<protein>
    <submittedName>
        <fullName evidence="3">Serine hydrolase</fullName>
    </submittedName>
</protein>
<dbReference type="Proteomes" id="UP001597176">
    <property type="component" value="Unassembled WGS sequence"/>
</dbReference>
<organism evidence="3 4">
    <name type="scientific">Methylobacterium marchantiae</name>
    <dbReference type="NCBI Taxonomy" id="600331"/>
    <lineage>
        <taxon>Bacteria</taxon>
        <taxon>Pseudomonadati</taxon>
        <taxon>Pseudomonadota</taxon>
        <taxon>Alphaproteobacteria</taxon>
        <taxon>Hyphomicrobiales</taxon>
        <taxon>Methylobacteriaceae</taxon>
        <taxon>Methylobacterium</taxon>
    </lineage>
</organism>
<dbReference type="PANTHER" id="PTHR46825:SF15">
    <property type="entry name" value="BETA-LACTAMASE-RELATED DOMAIN-CONTAINING PROTEIN"/>
    <property type="match status" value="1"/>
</dbReference>
<comment type="caution">
    <text evidence="3">The sequence shown here is derived from an EMBL/GenBank/DDBJ whole genome shotgun (WGS) entry which is preliminary data.</text>
</comment>
<dbReference type="Pfam" id="PF11954">
    <property type="entry name" value="DUF3471"/>
    <property type="match status" value="1"/>
</dbReference>
<evidence type="ECO:0000313" key="3">
    <source>
        <dbReference type="EMBL" id="MFD1303695.1"/>
    </source>
</evidence>
<accession>A0ABW3X3I1</accession>
<reference evidence="4" key="1">
    <citation type="journal article" date="2019" name="Int. J. Syst. Evol. Microbiol.">
        <title>The Global Catalogue of Microorganisms (GCM) 10K type strain sequencing project: providing services to taxonomists for standard genome sequencing and annotation.</title>
        <authorList>
            <consortium name="The Broad Institute Genomics Platform"/>
            <consortium name="The Broad Institute Genome Sequencing Center for Infectious Disease"/>
            <person name="Wu L."/>
            <person name="Ma J."/>
        </authorList>
    </citation>
    <scope>NUCLEOTIDE SEQUENCE [LARGE SCALE GENOMIC DNA]</scope>
    <source>
        <strain evidence="4">CCUG 56108</strain>
    </source>
</reference>
<dbReference type="SUPFAM" id="SSF56601">
    <property type="entry name" value="beta-lactamase/transpeptidase-like"/>
    <property type="match status" value="1"/>
</dbReference>
<dbReference type="Pfam" id="PF00144">
    <property type="entry name" value="Beta-lactamase"/>
    <property type="match status" value="1"/>
</dbReference>
<dbReference type="Gene3D" id="2.40.128.600">
    <property type="match status" value="1"/>
</dbReference>
<keyword evidence="4" id="KW-1185">Reference proteome</keyword>
<dbReference type="InterPro" id="IPR001466">
    <property type="entry name" value="Beta-lactam-related"/>
</dbReference>
<proteinExistence type="predicted"/>
<dbReference type="Gene3D" id="3.40.710.10">
    <property type="entry name" value="DD-peptidase/beta-lactamase superfamily"/>
    <property type="match status" value="1"/>
</dbReference>
<dbReference type="GO" id="GO:0016787">
    <property type="term" value="F:hydrolase activity"/>
    <property type="evidence" value="ECO:0007669"/>
    <property type="project" value="UniProtKB-KW"/>
</dbReference>
<evidence type="ECO:0000313" key="4">
    <source>
        <dbReference type="Proteomes" id="UP001597176"/>
    </source>
</evidence>
<dbReference type="PANTHER" id="PTHR46825">
    <property type="entry name" value="D-ALANYL-D-ALANINE-CARBOXYPEPTIDASE/ENDOPEPTIDASE AMPH"/>
    <property type="match status" value="1"/>
</dbReference>
<evidence type="ECO:0000259" key="1">
    <source>
        <dbReference type="Pfam" id="PF00144"/>
    </source>
</evidence>